<keyword evidence="1" id="KW-0539">Nucleus</keyword>
<keyword evidence="5" id="KW-1185">Reference proteome</keyword>
<gene>
    <name evidence="4" type="ORF">OIDMADRAFT_61149</name>
</gene>
<dbReference type="PANTHER" id="PTHR47431:SF4">
    <property type="entry name" value="ZN(II)2CYS6 TRANSCRIPTION FACTOR (EUROFUNG)"/>
    <property type="match status" value="1"/>
</dbReference>
<evidence type="ECO:0000256" key="1">
    <source>
        <dbReference type="ARBA" id="ARBA00023242"/>
    </source>
</evidence>
<accession>A0A0C3CVZ5</accession>
<dbReference type="OrthoDB" id="2399539at2759"/>
<name>A0A0C3CVZ5_OIDMZ</name>
<feature type="domain" description="Xylanolytic transcriptional activator regulatory" evidence="3">
    <location>
        <begin position="140"/>
        <end position="237"/>
    </location>
</feature>
<reference evidence="4 5" key="1">
    <citation type="submission" date="2014-04" db="EMBL/GenBank/DDBJ databases">
        <authorList>
            <consortium name="DOE Joint Genome Institute"/>
            <person name="Kuo A."/>
            <person name="Martino E."/>
            <person name="Perotto S."/>
            <person name="Kohler A."/>
            <person name="Nagy L.G."/>
            <person name="Floudas D."/>
            <person name="Copeland A."/>
            <person name="Barry K.W."/>
            <person name="Cichocki N."/>
            <person name="Veneault-Fourrey C."/>
            <person name="LaButti K."/>
            <person name="Lindquist E.A."/>
            <person name="Lipzen A."/>
            <person name="Lundell T."/>
            <person name="Morin E."/>
            <person name="Murat C."/>
            <person name="Sun H."/>
            <person name="Tunlid A."/>
            <person name="Henrissat B."/>
            <person name="Grigoriev I.V."/>
            <person name="Hibbett D.S."/>
            <person name="Martin F."/>
            <person name="Nordberg H.P."/>
            <person name="Cantor M.N."/>
            <person name="Hua S.X."/>
        </authorList>
    </citation>
    <scope>NUCLEOTIDE SEQUENCE [LARGE SCALE GENOMIC DNA]</scope>
    <source>
        <strain evidence="4 5">Zn</strain>
    </source>
</reference>
<dbReference type="InParanoid" id="A0A0C3CVZ5"/>
<dbReference type="AlphaFoldDB" id="A0A0C3CVZ5"/>
<evidence type="ECO:0000259" key="3">
    <source>
        <dbReference type="Pfam" id="PF04082"/>
    </source>
</evidence>
<evidence type="ECO:0000313" key="5">
    <source>
        <dbReference type="Proteomes" id="UP000054321"/>
    </source>
</evidence>
<dbReference type="GO" id="GO:0008270">
    <property type="term" value="F:zinc ion binding"/>
    <property type="evidence" value="ECO:0007669"/>
    <property type="project" value="InterPro"/>
</dbReference>
<dbReference type="Pfam" id="PF04082">
    <property type="entry name" value="Fungal_trans"/>
    <property type="match status" value="1"/>
</dbReference>
<dbReference type="InterPro" id="IPR007219">
    <property type="entry name" value="XnlR_reg_dom"/>
</dbReference>
<dbReference type="CDD" id="cd12148">
    <property type="entry name" value="fungal_TF_MHR"/>
    <property type="match status" value="1"/>
</dbReference>
<sequence>MLHHVHDSGMITTVAPTPNAEGDEPDKACLEESPQFIIYNSTDQNSGDRFNQGLTPSQNYASNGMDKILTVYYQYFNDAHPYILPRRHLISRLQTNYASLMHLVLILKFISSIYALNSVSHGLHAELDMEFGILPPNGFSVQALLLLAITTLCCGKSDQARKTLDRAISMALEIKMNSREFATENGEGNPVLEECWRRTWWGLFVVDGTFAGIRRESYFTCWTAVTNTDLPCEEREYSRGKIPVPMTLDEYESREFAEDEIVFSPFTYLIDAVHIIGATMEANLEYGVTLDSIVGRANIRWTNWFLYLPPSKQDMMKANGRTNEILFQAHILINT</sequence>
<dbReference type="PANTHER" id="PTHR47431">
    <property type="entry name" value="ZN(II)2CYS6 TRANSCRIPTION FACTOR (EUROFUNG)-RELATED"/>
    <property type="match status" value="1"/>
</dbReference>
<feature type="region of interest" description="Disordered" evidence="2">
    <location>
        <begin position="1"/>
        <end position="25"/>
    </location>
</feature>
<reference evidence="5" key="2">
    <citation type="submission" date="2015-01" db="EMBL/GenBank/DDBJ databases">
        <title>Evolutionary Origins and Diversification of the Mycorrhizal Mutualists.</title>
        <authorList>
            <consortium name="DOE Joint Genome Institute"/>
            <consortium name="Mycorrhizal Genomics Consortium"/>
            <person name="Kohler A."/>
            <person name="Kuo A."/>
            <person name="Nagy L.G."/>
            <person name="Floudas D."/>
            <person name="Copeland A."/>
            <person name="Barry K.W."/>
            <person name="Cichocki N."/>
            <person name="Veneault-Fourrey C."/>
            <person name="LaButti K."/>
            <person name="Lindquist E.A."/>
            <person name="Lipzen A."/>
            <person name="Lundell T."/>
            <person name="Morin E."/>
            <person name="Murat C."/>
            <person name="Riley R."/>
            <person name="Ohm R."/>
            <person name="Sun H."/>
            <person name="Tunlid A."/>
            <person name="Henrissat B."/>
            <person name="Grigoriev I.V."/>
            <person name="Hibbett D.S."/>
            <person name="Martin F."/>
        </authorList>
    </citation>
    <scope>NUCLEOTIDE SEQUENCE [LARGE SCALE GENOMIC DNA]</scope>
    <source>
        <strain evidence="5">Zn</strain>
    </source>
</reference>
<protein>
    <recommendedName>
        <fullName evidence="3">Xylanolytic transcriptional activator regulatory domain-containing protein</fullName>
    </recommendedName>
</protein>
<proteinExistence type="predicted"/>
<dbReference type="STRING" id="913774.A0A0C3CVZ5"/>
<dbReference type="Proteomes" id="UP000054321">
    <property type="component" value="Unassembled WGS sequence"/>
</dbReference>
<dbReference type="EMBL" id="KN832892">
    <property type="protein sequence ID" value="KIM93882.1"/>
    <property type="molecule type" value="Genomic_DNA"/>
</dbReference>
<evidence type="ECO:0000256" key="2">
    <source>
        <dbReference type="SAM" id="MobiDB-lite"/>
    </source>
</evidence>
<dbReference type="GO" id="GO:0003677">
    <property type="term" value="F:DNA binding"/>
    <property type="evidence" value="ECO:0007669"/>
    <property type="project" value="InterPro"/>
</dbReference>
<evidence type="ECO:0000313" key="4">
    <source>
        <dbReference type="EMBL" id="KIM93882.1"/>
    </source>
</evidence>
<dbReference type="GO" id="GO:0006351">
    <property type="term" value="P:DNA-templated transcription"/>
    <property type="evidence" value="ECO:0007669"/>
    <property type="project" value="InterPro"/>
</dbReference>
<dbReference type="HOGENOM" id="CLU_850016_0_0_1"/>
<organism evidence="4 5">
    <name type="scientific">Oidiodendron maius (strain Zn)</name>
    <dbReference type="NCBI Taxonomy" id="913774"/>
    <lineage>
        <taxon>Eukaryota</taxon>
        <taxon>Fungi</taxon>
        <taxon>Dikarya</taxon>
        <taxon>Ascomycota</taxon>
        <taxon>Pezizomycotina</taxon>
        <taxon>Leotiomycetes</taxon>
        <taxon>Leotiomycetes incertae sedis</taxon>
        <taxon>Myxotrichaceae</taxon>
        <taxon>Oidiodendron</taxon>
    </lineage>
</organism>